<reference evidence="12" key="1">
    <citation type="journal article" date="2012" name="Science">
        <title>The Paleozoic origin of enzymatic lignin decomposition reconstructed from 31 fungal genomes.</title>
        <authorList>
            <person name="Floudas D."/>
            <person name="Binder M."/>
            <person name="Riley R."/>
            <person name="Barry K."/>
            <person name="Blanchette R.A."/>
            <person name="Henrissat B."/>
            <person name="Martinez A.T."/>
            <person name="Otillar R."/>
            <person name="Spatafora J.W."/>
            <person name="Yadav J.S."/>
            <person name="Aerts A."/>
            <person name="Benoit I."/>
            <person name="Boyd A."/>
            <person name="Carlson A."/>
            <person name="Copeland A."/>
            <person name="Coutinho P.M."/>
            <person name="de Vries R.P."/>
            <person name="Ferreira P."/>
            <person name="Findley K."/>
            <person name="Foster B."/>
            <person name="Gaskell J."/>
            <person name="Glotzer D."/>
            <person name="Gorecki P."/>
            <person name="Heitman J."/>
            <person name="Hesse C."/>
            <person name="Hori C."/>
            <person name="Igarashi K."/>
            <person name="Jurgens J.A."/>
            <person name="Kallen N."/>
            <person name="Kersten P."/>
            <person name="Kohler A."/>
            <person name="Kuees U."/>
            <person name="Kumar T.K.A."/>
            <person name="Kuo A."/>
            <person name="LaButti K."/>
            <person name="Larrondo L.F."/>
            <person name="Lindquist E."/>
            <person name="Ling A."/>
            <person name="Lombard V."/>
            <person name="Lucas S."/>
            <person name="Lundell T."/>
            <person name="Martin R."/>
            <person name="McLaughlin D.J."/>
            <person name="Morgenstern I."/>
            <person name="Morin E."/>
            <person name="Murat C."/>
            <person name="Nagy L.G."/>
            <person name="Nolan M."/>
            <person name="Ohm R.A."/>
            <person name="Patyshakuliyeva A."/>
            <person name="Rokas A."/>
            <person name="Ruiz-Duenas F.J."/>
            <person name="Sabat G."/>
            <person name="Salamov A."/>
            <person name="Samejima M."/>
            <person name="Schmutz J."/>
            <person name="Slot J.C."/>
            <person name="St John F."/>
            <person name="Stenlid J."/>
            <person name="Sun H."/>
            <person name="Sun S."/>
            <person name="Syed K."/>
            <person name="Tsang A."/>
            <person name="Wiebenga A."/>
            <person name="Young D."/>
            <person name="Pisabarro A."/>
            <person name="Eastwood D.C."/>
            <person name="Martin F."/>
            <person name="Cullen D."/>
            <person name="Grigoriev I.V."/>
            <person name="Hibbett D.S."/>
        </authorList>
    </citation>
    <scope>NUCLEOTIDE SEQUENCE [LARGE SCALE GENOMIC DNA]</scope>
    <source>
        <strain evidence="12">RWD-64-598 SS2</strain>
    </source>
</reference>
<comment type="similarity">
    <text evidence="2 9">Belongs to the cytochrome P450 family.</text>
</comment>
<dbReference type="CDD" id="cd11063">
    <property type="entry name" value="CYP52"/>
    <property type="match status" value="1"/>
</dbReference>
<dbReference type="SUPFAM" id="SSF48264">
    <property type="entry name" value="Cytochrome P450"/>
    <property type="match status" value="1"/>
</dbReference>
<evidence type="ECO:0000256" key="3">
    <source>
        <dbReference type="ARBA" id="ARBA00022617"/>
    </source>
</evidence>
<feature type="transmembrane region" description="Helical" evidence="10">
    <location>
        <begin position="40"/>
        <end position="63"/>
    </location>
</feature>
<dbReference type="InterPro" id="IPR036396">
    <property type="entry name" value="Cyt_P450_sf"/>
</dbReference>
<dbReference type="RefSeq" id="XP_007767771.1">
    <property type="nucleotide sequence ID" value="XM_007769581.1"/>
</dbReference>
<dbReference type="GO" id="GO:0020037">
    <property type="term" value="F:heme binding"/>
    <property type="evidence" value="ECO:0007669"/>
    <property type="project" value="InterPro"/>
</dbReference>
<protein>
    <submittedName>
        <fullName evidence="11">Cytochrome P450</fullName>
    </submittedName>
</protein>
<keyword evidence="6 8" id="KW-0408">Iron</keyword>
<keyword evidence="5 9" id="KW-0560">Oxidoreductase</keyword>
<evidence type="ECO:0000313" key="11">
    <source>
        <dbReference type="EMBL" id="EIW81921.1"/>
    </source>
</evidence>
<dbReference type="InterPro" id="IPR047146">
    <property type="entry name" value="Cyt_P450_E_CYP52_fungi"/>
</dbReference>
<dbReference type="InterPro" id="IPR017972">
    <property type="entry name" value="Cyt_P450_CS"/>
</dbReference>
<dbReference type="PRINTS" id="PR00463">
    <property type="entry name" value="EP450I"/>
</dbReference>
<keyword evidence="4 8" id="KW-0479">Metal-binding</keyword>
<evidence type="ECO:0000313" key="12">
    <source>
        <dbReference type="Proteomes" id="UP000053558"/>
    </source>
</evidence>
<sequence>MAIPPGFVWIFRNTPRFLVLPAATYVALRLLQEHQQIALSAWITVTACVLSLPASFILAFLYADFRDARAAAARGAVLAPVVPYKLPGAIDKLGALAYSFTSGYIGEVTKADFEAVGNTMNSRILWENRIETIEPEYIKVMLATQFSSHFKGDAVYDSSKSLLGTGVFNSDGDTWKFHRSMTKPFFSRDRISHFDNFERHADDAIAQTRARLREGHPADFQDMVSRFTLDSATEFLFGKDLQSLSAGLLYPPNSPLAATSAAKDHPANVFAQAFLESQVATVFRMTYGSAWRLREFWADEVQKHMDVCNAFIEPVVKDALARKREAKEKGLGQVREKGKVADEDTLLDYLVNVTEDDKLIRDETFNIMIAGRDTTAGTLTMAVYMLSQHPDILRRLREEVLNKVGPSRRPTLEEMRDMKYMRAFLNEVLRLYPPAPFNLRSTGSKPVVWPSINGKPPIYIPANTRTPYSVYLMHRRKDLWGLDAEVFDPDRFLDERLHKYLTPNPFIFLPFNAGPRICIGQQFAYNESTFFLIKLLQAFSTIELAEDIQLMPPADWAKAEGRKSVEKIMLRMSLTTYAEGGLWVRMGEANHAETA</sequence>
<evidence type="ECO:0000256" key="1">
    <source>
        <dbReference type="ARBA" id="ARBA00001971"/>
    </source>
</evidence>
<comment type="cofactor">
    <cofactor evidence="1 8">
        <name>heme</name>
        <dbReference type="ChEBI" id="CHEBI:30413"/>
    </cofactor>
</comment>
<dbReference type="GeneID" id="19199691"/>
<evidence type="ECO:0000256" key="2">
    <source>
        <dbReference type="ARBA" id="ARBA00010617"/>
    </source>
</evidence>
<dbReference type="InterPro" id="IPR001128">
    <property type="entry name" value="Cyt_P450"/>
</dbReference>
<dbReference type="GO" id="GO:0016705">
    <property type="term" value="F:oxidoreductase activity, acting on paired donors, with incorporation or reduction of molecular oxygen"/>
    <property type="evidence" value="ECO:0007669"/>
    <property type="project" value="InterPro"/>
</dbReference>
<dbReference type="Pfam" id="PF00067">
    <property type="entry name" value="p450"/>
    <property type="match status" value="1"/>
</dbReference>
<evidence type="ECO:0000256" key="5">
    <source>
        <dbReference type="ARBA" id="ARBA00023002"/>
    </source>
</evidence>
<comment type="caution">
    <text evidence="11">The sequence shown here is derived from an EMBL/GenBank/DDBJ whole genome shotgun (WGS) entry which is preliminary data.</text>
</comment>
<dbReference type="PRINTS" id="PR00385">
    <property type="entry name" value="P450"/>
</dbReference>
<keyword evidence="10" id="KW-0472">Membrane</keyword>
<evidence type="ECO:0000256" key="4">
    <source>
        <dbReference type="ARBA" id="ARBA00022723"/>
    </source>
</evidence>
<name>A0A5M3MTQ2_CONPW</name>
<dbReference type="Proteomes" id="UP000053558">
    <property type="component" value="Unassembled WGS sequence"/>
</dbReference>
<dbReference type="Gene3D" id="1.10.630.10">
    <property type="entry name" value="Cytochrome P450"/>
    <property type="match status" value="1"/>
</dbReference>
<dbReference type="AlphaFoldDB" id="A0A5M3MTQ2"/>
<dbReference type="PROSITE" id="PS00086">
    <property type="entry name" value="CYTOCHROME_P450"/>
    <property type="match status" value="1"/>
</dbReference>
<dbReference type="GO" id="GO:0005506">
    <property type="term" value="F:iron ion binding"/>
    <property type="evidence" value="ECO:0007669"/>
    <property type="project" value="InterPro"/>
</dbReference>
<dbReference type="PANTHER" id="PTHR24287:SF1">
    <property type="entry name" value="P450, PUTATIVE (EUROFUNG)-RELATED"/>
    <property type="match status" value="1"/>
</dbReference>
<proteinExistence type="inferred from homology"/>
<dbReference type="PANTHER" id="PTHR24287">
    <property type="entry name" value="P450, PUTATIVE (EUROFUNG)-RELATED"/>
    <property type="match status" value="1"/>
</dbReference>
<dbReference type="KEGG" id="cput:CONPUDRAFT_122422"/>
<keyword evidence="10" id="KW-0812">Transmembrane</keyword>
<dbReference type="OrthoDB" id="1470350at2759"/>
<evidence type="ECO:0000256" key="8">
    <source>
        <dbReference type="PIRSR" id="PIRSR602401-1"/>
    </source>
</evidence>
<gene>
    <name evidence="11" type="ORF">CONPUDRAFT_122422</name>
</gene>
<evidence type="ECO:0000256" key="10">
    <source>
        <dbReference type="SAM" id="Phobius"/>
    </source>
</evidence>
<evidence type="ECO:0000256" key="6">
    <source>
        <dbReference type="ARBA" id="ARBA00023004"/>
    </source>
</evidence>
<keyword evidence="7 9" id="KW-0503">Monooxygenase</keyword>
<dbReference type="InterPro" id="IPR002401">
    <property type="entry name" value="Cyt_P450_E_grp-I"/>
</dbReference>
<keyword evidence="12" id="KW-1185">Reference proteome</keyword>
<evidence type="ECO:0000256" key="7">
    <source>
        <dbReference type="ARBA" id="ARBA00023033"/>
    </source>
</evidence>
<accession>A0A5M3MTQ2</accession>
<feature type="transmembrane region" description="Helical" evidence="10">
    <location>
        <begin position="6"/>
        <end position="28"/>
    </location>
</feature>
<feature type="binding site" description="axial binding residue" evidence="8">
    <location>
        <position position="518"/>
    </location>
    <ligand>
        <name>heme</name>
        <dbReference type="ChEBI" id="CHEBI:30413"/>
    </ligand>
    <ligandPart>
        <name>Fe</name>
        <dbReference type="ChEBI" id="CHEBI:18248"/>
    </ligandPart>
</feature>
<dbReference type="OMA" id="ISPMYMG"/>
<keyword evidence="3 8" id="KW-0349">Heme</keyword>
<dbReference type="GO" id="GO:0004497">
    <property type="term" value="F:monooxygenase activity"/>
    <property type="evidence" value="ECO:0007669"/>
    <property type="project" value="UniProtKB-KW"/>
</dbReference>
<evidence type="ECO:0000256" key="9">
    <source>
        <dbReference type="RuleBase" id="RU000461"/>
    </source>
</evidence>
<keyword evidence="10" id="KW-1133">Transmembrane helix</keyword>
<organism evidence="11 12">
    <name type="scientific">Coniophora puteana (strain RWD-64-598)</name>
    <name type="common">Brown rot fungus</name>
    <dbReference type="NCBI Taxonomy" id="741705"/>
    <lineage>
        <taxon>Eukaryota</taxon>
        <taxon>Fungi</taxon>
        <taxon>Dikarya</taxon>
        <taxon>Basidiomycota</taxon>
        <taxon>Agaricomycotina</taxon>
        <taxon>Agaricomycetes</taxon>
        <taxon>Agaricomycetidae</taxon>
        <taxon>Boletales</taxon>
        <taxon>Coniophorineae</taxon>
        <taxon>Coniophoraceae</taxon>
        <taxon>Coniophora</taxon>
    </lineage>
</organism>
<dbReference type="EMBL" id="JH711577">
    <property type="protein sequence ID" value="EIW81921.1"/>
    <property type="molecule type" value="Genomic_DNA"/>
</dbReference>